<feature type="compositionally biased region" description="Polar residues" evidence="9">
    <location>
        <begin position="651"/>
        <end position="673"/>
    </location>
</feature>
<feature type="domain" description="Polysaccharide chain length determinant N-terminal" evidence="12">
    <location>
        <begin position="7"/>
        <end position="87"/>
    </location>
</feature>
<dbReference type="InterPro" id="IPR002586">
    <property type="entry name" value="CobQ/CobB/MinD/ParA_Nub-bd_dom"/>
</dbReference>
<dbReference type="SUPFAM" id="SSF52540">
    <property type="entry name" value="P-loop containing nucleoside triphosphate hydrolases"/>
    <property type="match status" value="1"/>
</dbReference>
<dbReference type="RefSeq" id="WP_149399789.1">
    <property type="nucleotide sequence ID" value="NZ_BIXY01000003.1"/>
</dbReference>
<name>A0A5A5T5V8_9CHLR</name>
<dbReference type="Gene3D" id="3.40.50.300">
    <property type="entry name" value="P-loop containing nucleotide triphosphate hydrolases"/>
    <property type="match status" value="1"/>
</dbReference>
<evidence type="ECO:0000256" key="5">
    <source>
        <dbReference type="ARBA" id="ARBA00022741"/>
    </source>
</evidence>
<evidence type="ECO:0000256" key="9">
    <source>
        <dbReference type="SAM" id="MobiDB-lite"/>
    </source>
</evidence>
<evidence type="ECO:0000313" key="14">
    <source>
        <dbReference type="Proteomes" id="UP000322530"/>
    </source>
</evidence>
<comment type="subcellular location">
    <subcellularLocation>
        <location evidence="1">Cell membrane</location>
        <topology evidence="1">Multi-pass membrane protein</topology>
    </subcellularLocation>
</comment>
<comment type="similarity">
    <text evidence="2">Belongs to the CpsC/CapA family.</text>
</comment>
<evidence type="ECO:0000256" key="8">
    <source>
        <dbReference type="ARBA" id="ARBA00023136"/>
    </source>
</evidence>
<evidence type="ECO:0000256" key="6">
    <source>
        <dbReference type="ARBA" id="ARBA00022840"/>
    </source>
</evidence>
<evidence type="ECO:0000313" key="13">
    <source>
        <dbReference type="EMBL" id="GCF06820.1"/>
    </source>
</evidence>
<keyword evidence="8 10" id="KW-0472">Membrane</keyword>
<dbReference type="OrthoDB" id="9794577at2"/>
<keyword evidence="5" id="KW-0547">Nucleotide-binding</keyword>
<feature type="transmembrane region" description="Helical" evidence="10">
    <location>
        <begin position="20"/>
        <end position="40"/>
    </location>
</feature>
<proteinExistence type="inferred from homology"/>
<keyword evidence="6" id="KW-0067">ATP-binding</keyword>
<evidence type="ECO:0000256" key="3">
    <source>
        <dbReference type="ARBA" id="ARBA00022475"/>
    </source>
</evidence>
<dbReference type="InterPro" id="IPR027417">
    <property type="entry name" value="P-loop_NTPase"/>
</dbReference>
<keyword evidence="3" id="KW-1003">Cell membrane</keyword>
<evidence type="ECO:0000256" key="2">
    <source>
        <dbReference type="ARBA" id="ARBA00006683"/>
    </source>
</evidence>
<reference evidence="13 14" key="1">
    <citation type="submission" date="2019-01" db="EMBL/GenBank/DDBJ databases">
        <title>Draft genome sequence of Dictyobacter sp. Uno17.</title>
        <authorList>
            <person name="Wang C.M."/>
            <person name="Zheng Y."/>
            <person name="Sakai Y."/>
            <person name="Abe K."/>
            <person name="Yokota A."/>
            <person name="Yabe S."/>
        </authorList>
    </citation>
    <scope>NUCLEOTIDE SEQUENCE [LARGE SCALE GENOMIC DNA]</scope>
    <source>
        <strain evidence="13 14">Uno17</strain>
    </source>
</reference>
<evidence type="ECO:0000256" key="7">
    <source>
        <dbReference type="ARBA" id="ARBA00022989"/>
    </source>
</evidence>
<dbReference type="Pfam" id="PF01656">
    <property type="entry name" value="CbiA"/>
    <property type="match status" value="1"/>
</dbReference>
<keyword evidence="14" id="KW-1185">Reference proteome</keyword>
<sequence length="681" mass="76084">MSLHATLRHYAWVIRHHSIQILSCITLCTSLTYVVSVYLPPTYQASILVKVTPLSTNTGDSSTNVQIQTADYAQLVTSPDVLQAATKTVSRTSVDQLNGAISSSPIDQTQFLMIYARGNSIHQALERVNAVANSFIHIQITKEGTQLQVTLAHISQEITNTRQQLAIHSKQTATTQQKSSLDSEQSHYSQLQLEYNQLQFENLHVPELLSLPRAASATQQPIAPDIQHNTLLAAAISLALTLLLTLLWDWLHTAIQTAEDIYQQVDLASLGQIPYRRSLTQGAQLLDFSLEKLEDIRTAYTVMGIRFQVLHKGQSALLCTSLQRKSGTTTTASQLAVHLTQTGMRVLLVDMHIQQPALHTIFNLPDTYGLTTSLSDVRHFDKQPALYPAAWLAQWKTYLPNLWLLPCGPTCVEPDLPASNLISDLVQLKEWLLGQHNSDSYSSLPQLIDLIIFDAGPLDTGSMTHMLTTVADASLLTIAANTTQPEELQHASQTLQQLETPVIGTVLTKHKSRHRSYFYVKKQQRQQTEIQGTLPETSQMLADHISLPPMELPETPPPWHNSSLSITSVQTRLTLPTAQNTTAHQFQSLMSREVPEPEEPTTGEYIHTERAEHATLRIPSMQLEEETLEDDETVRNFQTSLELPIMKKLPTHTSHTARTRGSSLQQFKQTYTGEHSREQLT</sequence>
<accession>A0A5A5T5V8</accession>
<dbReference type="CDD" id="cd05387">
    <property type="entry name" value="BY-kinase"/>
    <property type="match status" value="1"/>
</dbReference>
<keyword evidence="7 10" id="KW-1133">Transmembrane helix</keyword>
<feature type="domain" description="CobQ/CobB/MinD/ParA nucleotide binding" evidence="11">
    <location>
        <begin position="327"/>
        <end position="538"/>
    </location>
</feature>
<dbReference type="InterPro" id="IPR005702">
    <property type="entry name" value="Wzc-like_C"/>
</dbReference>
<dbReference type="AlphaFoldDB" id="A0A5A5T5V8"/>
<dbReference type="InterPro" id="IPR050445">
    <property type="entry name" value="Bact_polysacc_biosynth/exp"/>
</dbReference>
<evidence type="ECO:0000256" key="10">
    <source>
        <dbReference type="SAM" id="Phobius"/>
    </source>
</evidence>
<dbReference type="GO" id="GO:0005886">
    <property type="term" value="C:plasma membrane"/>
    <property type="evidence" value="ECO:0007669"/>
    <property type="project" value="UniProtKB-SubCell"/>
</dbReference>
<evidence type="ECO:0000259" key="12">
    <source>
        <dbReference type="Pfam" id="PF02706"/>
    </source>
</evidence>
<evidence type="ECO:0008006" key="15">
    <source>
        <dbReference type="Google" id="ProtNLM"/>
    </source>
</evidence>
<feature type="region of interest" description="Disordered" evidence="9">
    <location>
        <begin position="648"/>
        <end position="681"/>
    </location>
</feature>
<organism evidence="13 14">
    <name type="scientific">Dictyobacter arantiisoli</name>
    <dbReference type="NCBI Taxonomy" id="2014874"/>
    <lineage>
        <taxon>Bacteria</taxon>
        <taxon>Bacillati</taxon>
        <taxon>Chloroflexota</taxon>
        <taxon>Ktedonobacteria</taxon>
        <taxon>Ktedonobacterales</taxon>
        <taxon>Dictyobacteraceae</taxon>
        <taxon>Dictyobacter</taxon>
    </lineage>
</organism>
<dbReference type="Proteomes" id="UP000322530">
    <property type="component" value="Unassembled WGS sequence"/>
</dbReference>
<evidence type="ECO:0000256" key="1">
    <source>
        <dbReference type="ARBA" id="ARBA00004651"/>
    </source>
</evidence>
<evidence type="ECO:0000256" key="4">
    <source>
        <dbReference type="ARBA" id="ARBA00022692"/>
    </source>
</evidence>
<dbReference type="PANTHER" id="PTHR32309:SF13">
    <property type="entry name" value="FERRIC ENTEROBACTIN TRANSPORT PROTEIN FEPE"/>
    <property type="match status" value="1"/>
</dbReference>
<evidence type="ECO:0000259" key="11">
    <source>
        <dbReference type="Pfam" id="PF01656"/>
    </source>
</evidence>
<dbReference type="Pfam" id="PF02706">
    <property type="entry name" value="Wzz"/>
    <property type="match status" value="1"/>
</dbReference>
<keyword evidence="4 10" id="KW-0812">Transmembrane</keyword>
<dbReference type="InterPro" id="IPR003856">
    <property type="entry name" value="LPS_length_determ_N"/>
</dbReference>
<comment type="caution">
    <text evidence="13">The sequence shown here is derived from an EMBL/GenBank/DDBJ whole genome shotgun (WGS) entry which is preliminary data.</text>
</comment>
<dbReference type="EMBL" id="BIXY01000003">
    <property type="protein sequence ID" value="GCF06820.1"/>
    <property type="molecule type" value="Genomic_DNA"/>
</dbReference>
<protein>
    <recommendedName>
        <fullName evidence="15">CobQ/CobB/MinD/ParA nucleotide binding domain-containing protein</fullName>
    </recommendedName>
</protein>
<gene>
    <name evidence="13" type="ORF">KDI_03840</name>
</gene>
<dbReference type="PANTHER" id="PTHR32309">
    <property type="entry name" value="TYROSINE-PROTEIN KINASE"/>
    <property type="match status" value="1"/>
</dbReference>